<evidence type="ECO:0000313" key="2">
    <source>
        <dbReference type="Proteomes" id="UP000438120"/>
    </source>
</evidence>
<gene>
    <name evidence="1" type="ORF">FYJ62_10195</name>
</gene>
<keyword evidence="2" id="KW-1185">Reference proteome</keyword>
<dbReference type="AlphaFoldDB" id="A0A6A8MGN8"/>
<protein>
    <submittedName>
        <fullName evidence="1">Uncharacterized protein</fullName>
    </submittedName>
</protein>
<dbReference type="Proteomes" id="UP000438120">
    <property type="component" value="Unassembled WGS sequence"/>
</dbReference>
<accession>A0A6A8MGN8</accession>
<dbReference type="OrthoDB" id="9815592at2"/>
<dbReference type="RefSeq" id="WP_154549552.1">
    <property type="nucleotide sequence ID" value="NZ_VUMX01000055.1"/>
</dbReference>
<comment type="caution">
    <text evidence="1">The sequence shown here is derived from an EMBL/GenBank/DDBJ whole genome shotgun (WGS) entry which is preliminary data.</text>
</comment>
<sequence>MDNLKTLIKKDCAAYSGMNWQDVKFNHILVRYIKTPGFKVTCHMRYLNKISHHKGLLYFLERIHYRNLQVKYGIQIGYKLTVGGDFLSIITAEL</sequence>
<evidence type="ECO:0000313" key="1">
    <source>
        <dbReference type="EMBL" id="MST87955.1"/>
    </source>
</evidence>
<reference evidence="1 2" key="1">
    <citation type="submission" date="2019-08" db="EMBL/GenBank/DDBJ databases">
        <title>In-depth cultivation of the pig gut microbiome towards novel bacterial diversity and tailored functional studies.</title>
        <authorList>
            <person name="Wylensek D."/>
            <person name="Hitch T.C.A."/>
            <person name="Clavel T."/>
        </authorList>
    </citation>
    <scope>NUCLEOTIDE SEQUENCE [LARGE SCALE GENOMIC DNA]</scope>
    <source>
        <strain evidence="1 2">Bifido-178-WT-2B</strain>
    </source>
</reference>
<organism evidence="1 2">
    <name type="scientific">Lactobacillus porci</name>
    <dbReference type="NCBI Taxonomy" id="2012477"/>
    <lineage>
        <taxon>Bacteria</taxon>
        <taxon>Bacillati</taxon>
        <taxon>Bacillota</taxon>
        <taxon>Bacilli</taxon>
        <taxon>Lactobacillales</taxon>
        <taxon>Lactobacillaceae</taxon>
        <taxon>Lactobacillus</taxon>
    </lineage>
</organism>
<name>A0A6A8MGN8_9LACO</name>
<proteinExistence type="predicted"/>
<dbReference type="EMBL" id="VUMX01000055">
    <property type="protein sequence ID" value="MST87955.1"/>
    <property type="molecule type" value="Genomic_DNA"/>
</dbReference>